<accession>A0ABW4E460</accession>
<dbReference type="Gene3D" id="1.10.3730.20">
    <property type="match status" value="1"/>
</dbReference>
<evidence type="ECO:0000256" key="6">
    <source>
        <dbReference type="ARBA" id="ARBA00023136"/>
    </source>
</evidence>
<sequence>MRRTLGYVLLSTLLFSSMEIALKLAGASFGALQLNFLRFLIGGVILVPFAMSYVRKNQLRLLPHLSLFLATGLVCVLISMTLYQLAVISAPASMVAVIFSINPVFALLFSFLILHERLSRTSIISVVVSVIGLLVIIDPAHLSNPAGLLLALTSAVTFGLYSILSRRGSQKYGYNGITMTAFTFIAGALELLVLIGLSYLPIAGHLFAHSPQLTAAFVRIPIIAGITWAHLPLLAYIGIGVTGLGFAFYFLAMERSDVSTASLVFFIKPGLAPIMATILLHENITVTTIIGVVIILIGSVISFINQEFMERVGAMLPFHSHHNNMLPH</sequence>
<feature type="transmembrane region" description="Helical" evidence="7">
    <location>
        <begin position="121"/>
        <end position="140"/>
    </location>
</feature>
<organism evidence="9 10">
    <name type="scientific">Lacticaseibacillus baoqingensis</name>
    <dbReference type="NCBI Taxonomy" id="2486013"/>
    <lineage>
        <taxon>Bacteria</taxon>
        <taxon>Bacillati</taxon>
        <taxon>Bacillota</taxon>
        <taxon>Bacilli</taxon>
        <taxon>Lactobacillales</taxon>
        <taxon>Lactobacillaceae</taxon>
        <taxon>Lacticaseibacillus</taxon>
    </lineage>
</organism>
<keyword evidence="10" id="KW-1185">Reference proteome</keyword>
<keyword evidence="5 7" id="KW-1133">Transmembrane helix</keyword>
<keyword evidence="6 7" id="KW-0472">Membrane</keyword>
<reference evidence="10" key="1">
    <citation type="journal article" date="2019" name="Int. J. Syst. Evol. Microbiol.">
        <title>The Global Catalogue of Microorganisms (GCM) 10K type strain sequencing project: providing services to taxonomists for standard genome sequencing and annotation.</title>
        <authorList>
            <consortium name="The Broad Institute Genomics Platform"/>
            <consortium name="The Broad Institute Genome Sequencing Center for Infectious Disease"/>
            <person name="Wu L."/>
            <person name="Ma J."/>
        </authorList>
    </citation>
    <scope>NUCLEOTIDE SEQUENCE [LARGE SCALE GENOMIC DNA]</scope>
    <source>
        <strain evidence="10">CCM 8903</strain>
    </source>
</reference>
<feature type="transmembrane region" description="Helical" evidence="7">
    <location>
        <begin position="66"/>
        <end position="86"/>
    </location>
</feature>
<evidence type="ECO:0000313" key="9">
    <source>
        <dbReference type="EMBL" id="MFD1484702.1"/>
    </source>
</evidence>
<evidence type="ECO:0000256" key="5">
    <source>
        <dbReference type="ARBA" id="ARBA00022989"/>
    </source>
</evidence>
<evidence type="ECO:0000256" key="3">
    <source>
        <dbReference type="ARBA" id="ARBA00022475"/>
    </source>
</evidence>
<feature type="transmembrane region" description="Helical" evidence="7">
    <location>
        <begin position="286"/>
        <end position="305"/>
    </location>
</feature>
<dbReference type="EMBL" id="JBHTON010000014">
    <property type="protein sequence ID" value="MFD1484702.1"/>
    <property type="molecule type" value="Genomic_DNA"/>
</dbReference>
<comment type="caution">
    <text evidence="9">The sequence shown here is derived from an EMBL/GenBank/DDBJ whole genome shotgun (WGS) entry which is preliminary data.</text>
</comment>
<proteinExistence type="inferred from homology"/>
<comment type="subcellular location">
    <subcellularLocation>
        <location evidence="1">Cell membrane</location>
        <topology evidence="1">Multi-pass membrane protein</topology>
    </subcellularLocation>
</comment>
<comment type="similarity">
    <text evidence="2">Belongs to the EamA transporter family.</text>
</comment>
<dbReference type="Proteomes" id="UP001597252">
    <property type="component" value="Unassembled WGS sequence"/>
</dbReference>
<feature type="transmembrane region" description="Helical" evidence="7">
    <location>
        <begin position="36"/>
        <end position="54"/>
    </location>
</feature>
<dbReference type="RefSeq" id="WP_125750849.1">
    <property type="nucleotide sequence ID" value="NZ_JBHTON010000014.1"/>
</dbReference>
<dbReference type="PANTHER" id="PTHR42920:SF11">
    <property type="entry name" value="INNER MEMBRANE PROTEIN YTFF"/>
    <property type="match status" value="1"/>
</dbReference>
<dbReference type="Pfam" id="PF00892">
    <property type="entry name" value="EamA"/>
    <property type="match status" value="2"/>
</dbReference>
<evidence type="ECO:0000256" key="4">
    <source>
        <dbReference type="ARBA" id="ARBA00022692"/>
    </source>
</evidence>
<dbReference type="PANTHER" id="PTHR42920">
    <property type="entry name" value="OS03G0707200 PROTEIN-RELATED"/>
    <property type="match status" value="1"/>
</dbReference>
<evidence type="ECO:0000313" key="10">
    <source>
        <dbReference type="Proteomes" id="UP001597252"/>
    </source>
</evidence>
<feature type="domain" description="EamA" evidence="8">
    <location>
        <begin position="147"/>
        <end position="303"/>
    </location>
</feature>
<feature type="transmembrane region" description="Helical" evidence="7">
    <location>
        <begin position="146"/>
        <end position="164"/>
    </location>
</feature>
<feature type="transmembrane region" description="Helical" evidence="7">
    <location>
        <begin position="176"/>
        <end position="202"/>
    </location>
</feature>
<keyword evidence="3" id="KW-1003">Cell membrane</keyword>
<dbReference type="InterPro" id="IPR051258">
    <property type="entry name" value="Diverse_Substrate_Transporter"/>
</dbReference>
<feature type="transmembrane region" description="Helical" evidence="7">
    <location>
        <begin position="263"/>
        <end position="280"/>
    </location>
</feature>
<feature type="domain" description="EamA" evidence="8">
    <location>
        <begin position="6"/>
        <end position="137"/>
    </location>
</feature>
<feature type="transmembrane region" description="Helical" evidence="7">
    <location>
        <begin position="92"/>
        <end position="114"/>
    </location>
</feature>
<keyword evidence="4 7" id="KW-0812">Transmembrane</keyword>
<evidence type="ECO:0000256" key="1">
    <source>
        <dbReference type="ARBA" id="ARBA00004651"/>
    </source>
</evidence>
<dbReference type="InterPro" id="IPR000620">
    <property type="entry name" value="EamA_dom"/>
</dbReference>
<evidence type="ECO:0000256" key="2">
    <source>
        <dbReference type="ARBA" id="ARBA00007362"/>
    </source>
</evidence>
<name>A0ABW4E460_9LACO</name>
<evidence type="ECO:0000259" key="8">
    <source>
        <dbReference type="Pfam" id="PF00892"/>
    </source>
</evidence>
<gene>
    <name evidence="9" type="ORF">ACFQ5J_05615</name>
</gene>
<protein>
    <submittedName>
        <fullName evidence="9">DMT family transporter</fullName>
    </submittedName>
</protein>
<evidence type="ECO:0000256" key="7">
    <source>
        <dbReference type="SAM" id="Phobius"/>
    </source>
</evidence>
<feature type="transmembrane region" description="Helical" evidence="7">
    <location>
        <begin position="222"/>
        <end position="251"/>
    </location>
</feature>
<dbReference type="SUPFAM" id="SSF103481">
    <property type="entry name" value="Multidrug resistance efflux transporter EmrE"/>
    <property type="match status" value="2"/>
</dbReference>
<dbReference type="InterPro" id="IPR037185">
    <property type="entry name" value="EmrE-like"/>
</dbReference>